<dbReference type="InterPro" id="IPR026444">
    <property type="entry name" value="Secre_tail"/>
</dbReference>
<dbReference type="EMBL" id="JASJOS010000004">
    <property type="protein sequence ID" value="MDJ1480919.1"/>
    <property type="molecule type" value="Genomic_DNA"/>
</dbReference>
<name>A0AAE3U8Q0_9BACT</name>
<dbReference type="Pfam" id="PF00041">
    <property type="entry name" value="fn3"/>
    <property type="match status" value="2"/>
</dbReference>
<keyword evidence="1" id="KW-1015">Disulfide bond</keyword>
<dbReference type="Gene3D" id="2.160.20.10">
    <property type="entry name" value="Single-stranded right-handed beta-helix, Pectin lyase-like"/>
    <property type="match status" value="1"/>
</dbReference>
<evidence type="ECO:0000259" key="2">
    <source>
        <dbReference type="PROSITE" id="PS50853"/>
    </source>
</evidence>
<accession>A0AAE3U8Q0</accession>
<protein>
    <submittedName>
        <fullName evidence="3">Fibronectin type III domain-containing protein</fullName>
    </submittedName>
</protein>
<dbReference type="Proteomes" id="UP001241110">
    <property type="component" value="Unassembled WGS sequence"/>
</dbReference>
<dbReference type="GO" id="GO:0098609">
    <property type="term" value="P:cell-cell adhesion"/>
    <property type="evidence" value="ECO:0007669"/>
    <property type="project" value="TreeGrafter"/>
</dbReference>
<dbReference type="Pfam" id="PF18962">
    <property type="entry name" value="Por_Secre_tail"/>
    <property type="match status" value="1"/>
</dbReference>
<dbReference type="SMART" id="SM00060">
    <property type="entry name" value="FN3"/>
    <property type="match status" value="3"/>
</dbReference>
<dbReference type="Gene3D" id="2.60.40.10">
    <property type="entry name" value="Immunoglobulins"/>
    <property type="match status" value="2"/>
</dbReference>
<comment type="caution">
    <text evidence="3">The sequence shown here is derived from an EMBL/GenBank/DDBJ whole genome shotgun (WGS) entry which is preliminary data.</text>
</comment>
<dbReference type="SUPFAM" id="SSF51126">
    <property type="entry name" value="Pectin lyase-like"/>
    <property type="match status" value="2"/>
</dbReference>
<sequence length="1199" mass="128599">MKKRFLGILFFMLTIYSYATEYYVRPDGNDSNDGKTNTSTGAFKTIARATTVVPQGAHTINIASGTYIETTYMAVAPGVSLKGAGVDQTIIKHGNFDWYHGAIRLYSDDITDGNQTLSDFTMDGMSQSSFDGIRIQNRNNVKIFNIKIVSFYQAAIEVLSNYQNSIHDIEIYNFDIRESSRESAYVSSEGNIRMNGSMDRVFIHDGTIYHQTNTPASGGYNASGYAIKFVPSLLSDNSTYNKNDYISHSKIFNVKEYGKPAVEWTESNGQLRSKNNLGVEFWSIAGEEVEIYNCDFTTQLSLEYEPPVLKGSYSFWVHDNRFVVGREQSLEIAASNAIIEKNTFDYRNTTNAWNVLGEYNHKSQGGSNIHVRKNYFLLGDRSPIIWSLESPVNGVYFYNNTITGTGNPSIFEIRLAQGTAVSTNLKAINNVFDLSTTGTFSLISYQSNSASLSQPTNTNFIYNHYSKPVANIPTGAVVSNNLQTTPAVLHTGALPLPYLSTTTGSALINAGTSTLPTSSIAMTYAGSSPDIGAFEYNDASPTDTQSPSVPANLSVVSKTGTTVSLSWTASTDNVGVTGYDIYNGSVLAGTSNTTSYTVSGLTANTTYSFTVKAKDAANNISAASTALTVTTTSGTPSAGNGLSGEMYSQFGVSVADGRSQISGQTPLYTFSSTLVDYPNGTATVTQLDSSWRSFLGVDGTTAPLREVQTSTIRLSGYIQIKAENDVVAGNNTIEVDFLLATQGLAALTINGSQVIINEANWTFSSASARVSFPSAGFYPIEVFNTIPWNHAAVELYSSIAGTQNPGRGTTQAPYLVPQTVLFKSLPVVDTQAPSVPTNVTASTITGTSFTLSWNASTDNIGVSGYEVFRNGISIGTTSSTTFTITGLASGTSYVMTVKAKDAANNISAASTALTVTTLSNGLSGEMYSQFGVSVADGRSQISGQTPLYTFSSTLVDYPNGTATVTQLDSSWRSFLGVDGTTAPLREVQTSTIRLSGYIQIKAENDVVAGNNTIEVDFLLATQGLAALTINGSQVIINEANWTFSSASARVSFPSAGFYPIEVFNTIPWNHAAVELYSSIAGTQNPGRGTTQAPYLVPQTVLFKNLPSARKSFENGDVSKNSLTVYPNPTSNKSLSIVYGYKNNSVAIKIVDLTGRVVYKATSSLLNGTTDISLEGIKAGVYILSVQENGTISQQKIIIQ</sequence>
<evidence type="ECO:0000256" key="1">
    <source>
        <dbReference type="ARBA" id="ARBA00023157"/>
    </source>
</evidence>
<dbReference type="PROSITE" id="PS50853">
    <property type="entry name" value="FN3"/>
    <property type="match status" value="2"/>
</dbReference>
<dbReference type="PANTHER" id="PTHR44170">
    <property type="entry name" value="PROTEIN SIDEKICK"/>
    <property type="match status" value="1"/>
</dbReference>
<dbReference type="InterPro" id="IPR036116">
    <property type="entry name" value="FN3_sf"/>
</dbReference>
<gene>
    <name evidence="3" type="ORF">QNI16_10535</name>
</gene>
<dbReference type="PANTHER" id="PTHR44170:SF6">
    <property type="entry name" value="CONTACTIN"/>
    <property type="match status" value="1"/>
</dbReference>
<reference evidence="3" key="1">
    <citation type="submission" date="2023-05" db="EMBL/GenBank/DDBJ databases">
        <authorList>
            <person name="Zhang X."/>
        </authorList>
    </citation>
    <scope>NUCLEOTIDE SEQUENCE</scope>
    <source>
        <strain evidence="3">YF14B1</strain>
    </source>
</reference>
<dbReference type="CDD" id="cd00063">
    <property type="entry name" value="FN3"/>
    <property type="match status" value="2"/>
</dbReference>
<dbReference type="InterPro" id="IPR011050">
    <property type="entry name" value="Pectin_lyase_fold/virulence"/>
</dbReference>
<dbReference type="InterPro" id="IPR012334">
    <property type="entry name" value="Pectin_lyas_fold"/>
</dbReference>
<dbReference type="InterPro" id="IPR013783">
    <property type="entry name" value="Ig-like_fold"/>
</dbReference>
<proteinExistence type="predicted"/>
<evidence type="ECO:0000313" key="3">
    <source>
        <dbReference type="EMBL" id="MDJ1480919.1"/>
    </source>
</evidence>
<dbReference type="AlphaFoldDB" id="A0AAE3U8Q0"/>
<evidence type="ECO:0000313" key="4">
    <source>
        <dbReference type="Proteomes" id="UP001241110"/>
    </source>
</evidence>
<dbReference type="GO" id="GO:0016020">
    <property type="term" value="C:membrane"/>
    <property type="evidence" value="ECO:0007669"/>
    <property type="project" value="UniProtKB-SubCell"/>
</dbReference>
<organism evidence="3 4">
    <name type="scientific">Xanthocytophaga flava</name>
    <dbReference type="NCBI Taxonomy" id="3048013"/>
    <lineage>
        <taxon>Bacteria</taxon>
        <taxon>Pseudomonadati</taxon>
        <taxon>Bacteroidota</taxon>
        <taxon>Cytophagia</taxon>
        <taxon>Cytophagales</taxon>
        <taxon>Rhodocytophagaceae</taxon>
        <taxon>Xanthocytophaga</taxon>
    </lineage>
</organism>
<dbReference type="InterPro" id="IPR003961">
    <property type="entry name" value="FN3_dom"/>
</dbReference>
<feature type="domain" description="Fibronectin type-III" evidence="2">
    <location>
        <begin position="549"/>
        <end position="634"/>
    </location>
</feature>
<feature type="domain" description="Fibronectin type-III" evidence="2">
    <location>
        <begin position="835"/>
        <end position="920"/>
    </location>
</feature>
<dbReference type="NCBIfam" id="TIGR04183">
    <property type="entry name" value="Por_Secre_tail"/>
    <property type="match status" value="1"/>
</dbReference>
<dbReference type="SUPFAM" id="SSF49265">
    <property type="entry name" value="Fibronectin type III"/>
    <property type="match status" value="1"/>
</dbReference>